<dbReference type="SUPFAM" id="SSF51735">
    <property type="entry name" value="NAD(P)-binding Rossmann-fold domains"/>
    <property type="match status" value="1"/>
</dbReference>
<dbReference type="NCBIfam" id="NF004824">
    <property type="entry name" value="PRK06180.1"/>
    <property type="match status" value="1"/>
</dbReference>
<comment type="similarity">
    <text evidence="1 3">Belongs to the short-chain dehydrogenases/reductases (SDR) family.</text>
</comment>
<sequence>MATDSKVWFITGASSGFGEALTQVLLEKGDRVVATFRKPEQAEEFTKNAKGNGRGVVADVTNPAQVKTAVQEALDAFGHLDVVVNNAGYGSLGSIEEISEEETQRQFDVNVFGPLRVLRAVLPHLRERKTGHILNITSVGGLIGLAHAGIYNGSKFALEGIGEALAAQVGPLGIHVTNVEPGPFRTNWAGGSATYTPNTIADYESTVGEGLKASQARSGNQVGDPMKAAEAMYALVRLEKPPVHLVLGGPAYQMARKKLQDITHEIEAFAHLGEPTDFS</sequence>
<evidence type="ECO:0000256" key="2">
    <source>
        <dbReference type="ARBA" id="ARBA00023002"/>
    </source>
</evidence>
<dbReference type="Pfam" id="PF00106">
    <property type="entry name" value="adh_short"/>
    <property type="match status" value="1"/>
</dbReference>
<dbReference type="PRINTS" id="PR00081">
    <property type="entry name" value="GDHRDH"/>
</dbReference>
<gene>
    <name evidence="4" type="ORF">FHG12_12240</name>
</gene>
<dbReference type="PANTHER" id="PTHR43976:SF16">
    <property type="entry name" value="SHORT-CHAIN DEHYDROGENASE_REDUCTASE FAMILY PROTEIN"/>
    <property type="match status" value="1"/>
</dbReference>
<evidence type="ECO:0000256" key="3">
    <source>
        <dbReference type="RuleBase" id="RU000363"/>
    </source>
</evidence>
<name>A0A5B8A026_9BACT</name>
<proteinExistence type="inferred from homology"/>
<dbReference type="PRINTS" id="PR00080">
    <property type="entry name" value="SDRFAMILY"/>
</dbReference>
<evidence type="ECO:0000256" key="1">
    <source>
        <dbReference type="ARBA" id="ARBA00006484"/>
    </source>
</evidence>
<dbReference type="Gene3D" id="3.40.50.720">
    <property type="entry name" value="NAD(P)-binding Rossmann-like Domain"/>
    <property type="match status" value="1"/>
</dbReference>
<dbReference type="PANTHER" id="PTHR43976">
    <property type="entry name" value="SHORT CHAIN DEHYDROGENASE"/>
    <property type="match status" value="1"/>
</dbReference>
<dbReference type="InterPro" id="IPR051911">
    <property type="entry name" value="SDR_oxidoreductase"/>
</dbReference>
<evidence type="ECO:0000313" key="4">
    <source>
        <dbReference type="EMBL" id="QDA60824.1"/>
    </source>
</evidence>
<dbReference type="Proteomes" id="UP000305398">
    <property type="component" value="Chromosome"/>
</dbReference>
<dbReference type="PROSITE" id="PS00061">
    <property type="entry name" value="ADH_SHORT"/>
    <property type="match status" value="1"/>
</dbReference>
<keyword evidence="2" id="KW-0560">Oxidoreductase</keyword>
<evidence type="ECO:0000313" key="5">
    <source>
        <dbReference type="Proteomes" id="UP000305398"/>
    </source>
</evidence>
<dbReference type="InterPro" id="IPR002347">
    <property type="entry name" value="SDR_fam"/>
</dbReference>
<reference evidence="4 5" key="1">
    <citation type="submission" date="2019-06" db="EMBL/GenBank/DDBJ databases">
        <authorList>
            <person name="Srinivasan S."/>
        </authorList>
    </citation>
    <scope>NUCLEOTIDE SEQUENCE [LARGE SCALE GENOMIC DNA]</scope>
    <source>
        <strain evidence="4 5">17J68-5</strain>
    </source>
</reference>
<dbReference type="EMBL" id="CP040896">
    <property type="protein sequence ID" value="QDA60824.1"/>
    <property type="molecule type" value="Genomic_DNA"/>
</dbReference>
<dbReference type="KEGG" id="hyj:FHG12_12240"/>
<dbReference type="CDD" id="cd05374">
    <property type="entry name" value="17beta-HSD-like_SDR_c"/>
    <property type="match status" value="1"/>
</dbReference>
<accession>A0A5B8A026</accession>
<dbReference type="GO" id="GO:0016491">
    <property type="term" value="F:oxidoreductase activity"/>
    <property type="evidence" value="ECO:0007669"/>
    <property type="project" value="UniProtKB-KW"/>
</dbReference>
<organism evidence="4 5">
    <name type="scientific">Hymenobacter jejuensis</name>
    <dbReference type="NCBI Taxonomy" id="2502781"/>
    <lineage>
        <taxon>Bacteria</taxon>
        <taxon>Pseudomonadati</taxon>
        <taxon>Bacteroidota</taxon>
        <taxon>Cytophagia</taxon>
        <taxon>Cytophagales</taxon>
        <taxon>Hymenobacteraceae</taxon>
        <taxon>Hymenobacter</taxon>
    </lineage>
</organism>
<protein>
    <submittedName>
        <fullName evidence="4">SDR family NAD(P)-dependent oxidoreductase</fullName>
    </submittedName>
</protein>
<dbReference type="InterPro" id="IPR036291">
    <property type="entry name" value="NAD(P)-bd_dom_sf"/>
</dbReference>
<keyword evidence="5" id="KW-1185">Reference proteome</keyword>
<dbReference type="OrthoDB" id="9786056at2"/>
<dbReference type="InterPro" id="IPR020904">
    <property type="entry name" value="Sc_DH/Rdtase_CS"/>
</dbReference>
<dbReference type="RefSeq" id="WP_139515998.1">
    <property type="nucleotide sequence ID" value="NZ_CP040896.1"/>
</dbReference>
<dbReference type="AlphaFoldDB" id="A0A5B8A026"/>